<evidence type="ECO:0000256" key="1">
    <source>
        <dbReference type="SAM" id="MobiDB-lite"/>
    </source>
</evidence>
<evidence type="ECO:0000313" key="3">
    <source>
        <dbReference type="Proteomes" id="UP000053776"/>
    </source>
</evidence>
<evidence type="ECO:0000313" key="2">
    <source>
        <dbReference type="EMBL" id="KMZ95029.1"/>
    </source>
</evidence>
<name>A0A0J9TIC9_PLAVI</name>
<feature type="region of interest" description="Disordered" evidence="1">
    <location>
        <begin position="204"/>
        <end position="231"/>
    </location>
</feature>
<protein>
    <submittedName>
        <fullName evidence="2">Uncharacterized protein</fullName>
    </submittedName>
</protein>
<gene>
    <name evidence="2" type="ORF">PVMG_06160</name>
</gene>
<accession>A0A0J9TIC9</accession>
<reference evidence="2 3" key="1">
    <citation type="submission" date="2011-08" db="EMBL/GenBank/DDBJ databases">
        <title>The Genome Sequence of Plasmodium vivax Mauritania I.</title>
        <authorList>
            <consortium name="The Broad Institute Genome Sequencing Platform"/>
            <consortium name="The Broad Institute Genome Sequencing Center for Infectious Disease"/>
            <person name="Neafsey D."/>
            <person name="Carlton J."/>
            <person name="Barnwell J."/>
            <person name="Collins W."/>
            <person name="Escalante A."/>
            <person name="Mullikin J."/>
            <person name="Saul A."/>
            <person name="Guigo R."/>
            <person name="Camara F."/>
            <person name="Young S.K."/>
            <person name="Zeng Q."/>
            <person name="Gargeya S."/>
            <person name="Fitzgerald M."/>
            <person name="Haas B."/>
            <person name="Abouelleil A."/>
            <person name="Alvarado L."/>
            <person name="Arachchi H.M."/>
            <person name="Berlin A."/>
            <person name="Brown A."/>
            <person name="Chapman S.B."/>
            <person name="Chen Z."/>
            <person name="Dunbar C."/>
            <person name="Freedman E."/>
            <person name="Gearin G."/>
            <person name="Gellesch M."/>
            <person name="Goldberg J."/>
            <person name="Griggs A."/>
            <person name="Gujja S."/>
            <person name="Heiman D."/>
            <person name="Howarth C."/>
            <person name="Larson L."/>
            <person name="Lui A."/>
            <person name="MacDonald P.J.P."/>
            <person name="Montmayeur A."/>
            <person name="Murphy C."/>
            <person name="Neiman D."/>
            <person name="Pearson M."/>
            <person name="Priest M."/>
            <person name="Roberts A."/>
            <person name="Saif S."/>
            <person name="Shea T."/>
            <person name="Shenoy N."/>
            <person name="Sisk P."/>
            <person name="Stolte C."/>
            <person name="Sykes S."/>
            <person name="Wortman J."/>
            <person name="Nusbaum C."/>
            <person name="Birren B."/>
        </authorList>
    </citation>
    <scope>NUCLEOTIDE SEQUENCE [LARGE SCALE GENOMIC DNA]</scope>
    <source>
        <strain evidence="2 3">Mauritania I</strain>
    </source>
</reference>
<dbReference type="InterPro" id="IPR008780">
    <property type="entry name" value="Plasmodium_Vir"/>
</dbReference>
<organism evidence="2 3">
    <name type="scientific">Plasmodium vivax Mauritania I</name>
    <dbReference type="NCBI Taxonomy" id="1035515"/>
    <lineage>
        <taxon>Eukaryota</taxon>
        <taxon>Sar</taxon>
        <taxon>Alveolata</taxon>
        <taxon>Apicomplexa</taxon>
        <taxon>Aconoidasida</taxon>
        <taxon>Haemosporida</taxon>
        <taxon>Plasmodiidae</taxon>
        <taxon>Plasmodium</taxon>
        <taxon>Plasmodium (Plasmodium)</taxon>
    </lineage>
</organism>
<dbReference type="EMBL" id="KQ235005">
    <property type="protein sequence ID" value="KMZ95029.1"/>
    <property type="molecule type" value="Genomic_DNA"/>
</dbReference>
<proteinExistence type="predicted"/>
<sequence>MDSDFSNLDTNYKICEENLISKKKSEMIPICKKYLRFLDNSEAWGDSNIEYDVSLLLNYWLYYKISAIHGFTNIDKIKIDYGALQGIWDHFNKNIIRKPYYYKFKPDTKIFDEEDWEKIKELYEYYVDYDTLLGTARGFSPKCEEYYGRIKKMISVYKFFEEKCLSNTYKCPNIFYKCKAKNIESSLEQLSCHDTMKDIIVTSSEEGSSYESPDRAERHLDHAGGPAAKSDIHLESGDSGIGTKVTNSVLGAAPVLLTATALYRYTHFGSWIRKLRGDRTNSMNAMDGFSPYAQEAGDMFSDDTANYISYQPI</sequence>
<dbReference type="Proteomes" id="UP000053776">
    <property type="component" value="Unassembled WGS sequence"/>
</dbReference>
<feature type="compositionally biased region" description="Basic and acidic residues" evidence="1">
    <location>
        <begin position="212"/>
        <end position="222"/>
    </location>
</feature>
<dbReference type="AlphaFoldDB" id="A0A0J9TIC9"/>
<dbReference type="Pfam" id="PF05795">
    <property type="entry name" value="Plasmodium_Vir"/>
    <property type="match status" value="2"/>
</dbReference>
<dbReference type="OrthoDB" id="388934at2759"/>